<dbReference type="RefSeq" id="WP_209457094.1">
    <property type="nucleotide sequence ID" value="NZ_BAAACS010000004.1"/>
</dbReference>
<dbReference type="PROSITE" id="PS50977">
    <property type="entry name" value="HTH_TETR_2"/>
    <property type="match status" value="1"/>
</dbReference>
<evidence type="ECO:0000256" key="2">
    <source>
        <dbReference type="PROSITE-ProRule" id="PRU00335"/>
    </source>
</evidence>
<proteinExistence type="predicted"/>
<dbReference type="InterPro" id="IPR050109">
    <property type="entry name" value="HTH-type_TetR-like_transc_reg"/>
</dbReference>
<dbReference type="Gene3D" id="1.10.357.10">
    <property type="entry name" value="Tetracycline Repressor, domain 2"/>
    <property type="match status" value="1"/>
</dbReference>
<evidence type="ECO:0000256" key="1">
    <source>
        <dbReference type="ARBA" id="ARBA00023125"/>
    </source>
</evidence>
<organism evidence="4 5">
    <name type="scientific">Metaclostridioides mangenotii</name>
    <dbReference type="NCBI Taxonomy" id="1540"/>
    <lineage>
        <taxon>Bacteria</taxon>
        <taxon>Bacillati</taxon>
        <taxon>Bacillota</taxon>
        <taxon>Clostridia</taxon>
        <taxon>Peptostreptococcales</taxon>
        <taxon>Peptostreptococcaceae</taxon>
        <taxon>Metaclostridioides</taxon>
    </lineage>
</organism>
<dbReference type="InterPro" id="IPR001647">
    <property type="entry name" value="HTH_TetR"/>
</dbReference>
<dbReference type="Pfam" id="PF00440">
    <property type="entry name" value="TetR_N"/>
    <property type="match status" value="1"/>
</dbReference>
<sequence>MSDWIDYIINDNNKDGKLTKKQQNILIAAVELISEKGYEKVSTAEIAQRAGVAEGSIFRQYRTKKGLLDAVVFPSFIRFMAPKFFKEFYETVLNKEYITFEMFIRAVVDDRFEFAKKETPILKILVNEFMSQEYIRDEIESLFYEYGYNKIENLYDKFKEKGDIIDIPTMTAFRIIITNVLGYFIPRFILYPNLEWDDKTEKDMVVKTIISALSPAD</sequence>
<dbReference type="InterPro" id="IPR009057">
    <property type="entry name" value="Homeodomain-like_sf"/>
</dbReference>
<name>A0ABS4ECK4_9FIRM</name>
<dbReference type="PRINTS" id="PR00455">
    <property type="entry name" value="HTHTETR"/>
</dbReference>
<feature type="domain" description="HTH tetR-type" evidence="3">
    <location>
        <begin position="19"/>
        <end position="79"/>
    </location>
</feature>
<keyword evidence="1 2" id="KW-0238">DNA-binding</keyword>
<comment type="caution">
    <text evidence="4">The sequence shown here is derived from an EMBL/GenBank/DDBJ whole genome shotgun (WGS) entry which is preliminary data.</text>
</comment>
<dbReference type="PANTHER" id="PTHR30055">
    <property type="entry name" value="HTH-TYPE TRANSCRIPTIONAL REGULATOR RUTR"/>
    <property type="match status" value="1"/>
</dbReference>
<keyword evidence="5" id="KW-1185">Reference proteome</keyword>
<reference evidence="4 5" key="1">
    <citation type="submission" date="2021-03" db="EMBL/GenBank/DDBJ databases">
        <title>Genomic Encyclopedia of Type Strains, Phase IV (KMG-IV): sequencing the most valuable type-strain genomes for metagenomic binning, comparative biology and taxonomic classification.</title>
        <authorList>
            <person name="Goeker M."/>
        </authorList>
    </citation>
    <scope>NUCLEOTIDE SEQUENCE [LARGE SCALE GENOMIC DNA]</scope>
    <source>
        <strain evidence="4 5">DSM 1289</strain>
    </source>
</reference>
<evidence type="ECO:0000313" key="5">
    <source>
        <dbReference type="Proteomes" id="UP000767291"/>
    </source>
</evidence>
<dbReference type="Proteomes" id="UP000767291">
    <property type="component" value="Unassembled WGS sequence"/>
</dbReference>
<gene>
    <name evidence="4" type="ORF">J2Z43_002080</name>
</gene>
<dbReference type="PANTHER" id="PTHR30055:SF222">
    <property type="entry name" value="REGULATORY PROTEIN"/>
    <property type="match status" value="1"/>
</dbReference>
<evidence type="ECO:0000259" key="3">
    <source>
        <dbReference type="PROSITE" id="PS50977"/>
    </source>
</evidence>
<feature type="DNA-binding region" description="H-T-H motif" evidence="2">
    <location>
        <begin position="42"/>
        <end position="61"/>
    </location>
</feature>
<dbReference type="EMBL" id="JAGGJX010000004">
    <property type="protein sequence ID" value="MBP1855682.1"/>
    <property type="molecule type" value="Genomic_DNA"/>
</dbReference>
<dbReference type="SUPFAM" id="SSF46689">
    <property type="entry name" value="Homeodomain-like"/>
    <property type="match status" value="1"/>
</dbReference>
<evidence type="ECO:0000313" key="4">
    <source>
        <dbReference type="EMBL" id="MBP1855682.1"/>
    </source>
</evidence>
<accession>A0ABS4ECK4</accession>
<protein>
    <submittedName>
        <fullName evidence="4">AcrR family transcriptional regulator</fullName>
    </submittedName>
</protein>